<dbReference type="SUPFAM" id="SSF160925">
    <property type="entry name" value="PG1388-like"/>
    <property type="match status" value="1"/>
</dbReference>
<gene>
    <name evidence="3" type="ORF">DWU89_12150</name>
    <name evidence="2" type="ORF">H8784_11845</name>
</gene>
<dbReference type="RefSeq" id="WP_115499906.1">
    <property type="nucleotide sequence ID" value="NZ_JACRTI010000027.1"/>
</dbReference>
<dbReference type="EMBL" id="QREV01000027">
    <property type="protein sequence ID" value="RDU48915.1"/>
    <property type="molecule type" value="Genomic_DNA"/>
</dbReference>
<dbReference type="InterPro" id="IPR021670">
    <property type="entry name" value="DUF3256"/>
</dbReference>
<evidence type="ECO:0000313" key="4">
    <source>
        <dbReference type="Proteomes" id="UP000256321"/>
    </source>
</evidence>
<dbReference type="Proteomes" id="UP000256321">
    <property type="component" value="Unassembled WGS sequence"/>
</dbReference>
<sequence length="210" mass="24540">MKRFLLTILLCVFVWGMKAQQMDAIFVVMPDQYVPQLENAWRKDLIDLYNTGKEAKLKNTMNGFSTLKKLTDDYLLLQVTDRSTVEMKLLPLVNDTYVVCMITTVYGPVPDSQIEFFTTDWKPLEAADLYTPVPAEWFIKDDADKNSISFTEATTRLDMDLRKYSLSPDNQTLTVEYTTPQYLSLAERKRVEPFLKNTPKVYTWEKFHFK</sequence>
<accession>A0A3D8HD63</accession>
<comment type="caution">
    <text evidence="3">The sequence shown here is derived from an EMBL/GenBank/DDBJ whole genome shotgun (WGS) entry which is preliminary data.</text>
</comment>
<dbReference type="EMBL" id="JACRTI010000027">
    <property type="protein sequence ID" value="MBC8602403.1"/>
    <property type="molecule type" value="Genomic_DNA"/>
</dbReference>
<dbReference type="Pfam" id="PF11644">
    <property type="entry name" value="DUF3256"/>
    <property type="match status" value="1"/>
</dbReference>
<evidence type="ECO:0000313" key="2">
    <source>
        <dbReference type="EMBL" id="MBC8602403.1"/>
    </source>
</evidence>
<proteinExistence type="predicted"/>
<reference evidence="2 5" key="2">
    <citation type="submission" date="2020-08" db="EMBL/GenBank/DDBJ databases">
        <title>Genome public.</title>
        <authorList>
            <person name="Liu C."/>
            <person name="Sun Q."/>
        </authorList>
    </citation>
    <scope>NUCLEOTIDE SEQUENCE [LARGE SCALE GENOMIC DNA]</scope>
    <source>
        <strain evidence="2 5">426_9</strain>
    </source>
</reference>
<evidence type="ECO:0000313" key="3">
    <source>
        <dbReference type="EMBL" id="RDU48915.1"/>
    </source>
</evidence>
<protein>
    <submittedName>
        <fullName evidence="3">DUF3256 family protein</fullName>
    </submittedName>
</protein>
<keyword evidence="5" id="KW-1185">Reference proteome</keyword>
<keyword evidence="1" id="KW-0732">Signal</keyword>
<dbReference type="Proteomes" id="UP000629596">
    <property type="component" value="Unassembled WGS sequence"/>
</dbReference>
<evidence type="ECO:0000313" key="5">
    <source>
        <dbReference type="Proteomes" id="UP000629596"/>
    </source>
</evidence>
<feature type="signal peptide" evidence="1">
    <location>
        <begin position="1"/>
        <end position="19"/>
    </location>
</feature>
<name>A0A3D8HD63_9BACT</name>
<dbReference type="AlphaFoldDB" id="A0A3D8HD63"/>
<feature type="chain" id="PRO_5017826213" evidence="1">
    <location>
        <begin position="20"/>
        <end position="210"/>
    </location>
</feature>
<organism evidence="3 4">
    <name type="scientific">Parabacteroides acidifaciens</name>
    <dbReference type="NCBI Taxonomy" id="2290935"/>
    <lineage>
        <taxon>Bacteria</taxon>
        <taxon>Pseudomonadati</taxon>
        <taxon>Bacteroidota</taxon>
        <taxon>Bacteroidia</taxon>
        <taxon>Bacteroidales</taxon>
        <taxon>Tannerellaceae</taxon>
        <taxon>Parabacteroides</taxon>
    </lineage>
</organism>
<evidence type="ECO:0000256" key="1">
    <source>
        <dbReference type="SAM" id="SignalP"/>
    </source>
</evidence>
<reference evidence="3 4" key="1">
    <citation type="submission" date="2018-07" db="EMBL/GenBank/DDBJ databases">
        <title>Parabacteroides acidifaciens nov. sp., isolated from human feces.</title>
        <authorList>
            <person name="Wang Y.J."/>
        </authorList>
    </citation>
    <scope>NUCLEOTIDE SEQUENCE [LARGE SCALE GENOMIC DNA]</scope>
    <source>
        <strain evidence="3 4">426-9</strain>
    </source>
</reference>